<dbReference type="AlphaFoldDB" id="F4PW83"/>
<gene>
    <name evidence="1" type="ORF">DFA_07370</name>
</gene>
<reference evidence="2" key="1">
    <citation type="journal article" date="2011" name="Genome Res.">
        <title>Phylogeny-wide analysis of social amoeba genomes highlights ancient origins for complex intercellular communication.</title>
        <authorList>
            <person name="Heidel A.J."/>
            <person name="Lawal H.M."/>
            <person name="Felder M."/>
            <person name="Schilde C."/>
            <person name="Helps N.R."/>
            <person name="Tunggal B."/>
            <person name="Rivero F."/>
            <person name="John U."/>
            <person name="Schleicher M."/>
            <person name="Eichinger L."/>
            <person name="Platzer M."/>
            <person name="Noegel A.A."/>
            <person name="Schaap P."/>
            <person name="Gloeckner G."/>
        </authorList>
    </citation>
    <scope>NUCLEOTIDE SEQUENCE [LARGE SCALE GENOMIC DNA]</scope>
    <source>
        <strain evidence="2">SH3</strain>
    </source>
</reference>
<dbReference type="RefSeq" id="XP_004367230.1">
    <property type="nucleotide sequence ID" value="XM_004367173.1"/>
</dbReference>
<evidence type="ECO:0000313" key="2">
    <source>
        <dbReference type="Proteomes" id="UP000007797"/>
    </source>
</evidence>
<organism evidence="1 2">
    <name type="scientific">Cavenderia fasciculata</name>
    <name type="common">Slime mold</name>
    <name type="synonym">Dictyostelium fasciculatum</name>
    <dbReference type="NCBI Taxonomy" id="261658"/>
    <lineage>
        <taxon>Eukaryota</taxon>
        <taxon>Amoebozoa</taxon>
        <taxon>Evosea</taxon>
        <taxon>Eumycetozoa</taxon>
        <taxon>Dictyostelia</taxon>
        <taxon>Acytosteliales</taxon>
        <taxon>Cavenderiaceae</taxon>
        <taxon>Cavenderia</taxon>
    </lineage>
</organism>
<sequence length="79" mass="9155">MTNPHGLEDTGERERWILERGYNEEEEEEDYMMIVGIWGSGTNTLYATRFVMVITNPHPAAPYSCASKSRHRYSPNHHS</sequence>
<keyword evidence="2" id="KW-1185">Reference proteome</keyword>
<evidence type="ECO:0000313" key="1">
    <source>
        <dbReference type="EMBL" id="EGG20247.1"/>
    </source>
</evidence>
<name>F4PW83_CACFS</name>
<dbReference type="EMBL" id="GL883013">
    <property type="protein sequence ID" value="EGG20247.1"/>
    <property type="molecule type" value="Genomic_DNA"/>
</dbReference>
<dbReference type="Proteomes" id="UP000007797">
    <property type="component" value="Unassembled WGS sequence"/>
</dbReference>
<dbReference type="KEGG" id="dfa:DFA_07370"/>
<dbReference type="GeneID" id="14872522"/>
<proteinExistence type="predicted"/>
<protein>
    <submittedName>
        <fullName evidence="1">Uncharacterized protein</fullName>
    </submittedName>
</protein>
<accession>F4PW83</accession>